<reference evidence="2" key="2">
    <citation type="journal article" date="2015" name="Fish Shellfish Immunol.">
        <title>Early steps in the European eel (Anguilla anguilla)-Vibrio vulnificus interaction in the gills: Role of the RtxA13 toxin.</title>
        <authorList>
            <person name="Callol A."/>
            <person name="Pajuelo D."/>
            <person name="Ebbesson L."/>
            <person name="Teles M."/>
            <person name="MacKenzie S."/>
            <person name="Amaro C."/>
        </authorList>
    </citation>
    <scope>NUCLEOTIDE SEQUENCE</scope>
</reference>
<proteinExistence type="predicted"/>
<name>A0A0E9WDX2_ANGAN</name>
<reference evidence="2" key="1">
    <citation type="submission" date="2014-11" db="EMBL/GenBank/DDBJ databases">
        <authorList>
            <person name="Amaro Gonzalez C."/>
        </authorList>
    </citation>
    <scope>NUCLEOTIDE SEQUENCE</scope>
</reference>
<feature type="region of interest" description="Disordered" evidence="1">
    <location>
        <begin position="1"/>
        <end position="45"/>
    </location>
</feature>
<dbReference type="AlphaFoldDB" id="A0A0E9WDX2"/>
<evidence type="ECO:0000256" key="1">
    <source>
        <dbReference type="SAM" id="MobiDB-lite"/>
    </source>
</evidence>
<accession>A0A0E9WDX2</accession>
<protein>
    <submittedName>
        <fullName evidence="2">Uncharacterized protein</fullName>
    </submittedName>
</protein>
<organism evidence="2">
    <name type="scientific">Anguilla anguilla</name>
    <name type="common">European freshwater eel</name>
    <name type="synonym">Muraena anguilla</name>
    <dbReference type="NCBI Taxonomy" id="7936"/>
    <lineage>
        <taxon>Eukaryota</taxon>
        <taxon>Metazoa</taxon>
        <taxon>Chordata</taxon>
        <taxon>Craniata</taxon>
        <taxon>Vertebrata</taxon>
        <taxon>Euteleostomi</taxon>
        <taxon>Actinopterygii</taxon>
        <taxon>Neopterygii</taxon>
        <taxon>Teleostei</taxon>
        <taxon>Anguilliformes</taxon>
        <taxon>Anguillidae</taxon>
        <taxon>Anguilla</taxon>
    </lineage>
</organism>
<evidence type="ECO:0000313" key="2">
    <source>
        <dbReference type="EMBL" id="JAH88547.1"/>
    </source>
</evidence>
<dbReference type="EMBL" id="GBXM01020030">
    <property type="protein sequence ID" value="JAH88547.1"/>
    <property type="molecule type" value="Transcribed_RNA"/>
</dbReference>
<sequence>MFTLPLSKPHSSTRDVALSPESNGPETGKSRVKKRNWPSAGKAQRPLMKELLWRQRKWVNRVKTKWTTRSTKDQTRR</sequence>